<dbReference type="SMART" id="SM00831">
    <property type="entry name" value="Cation_ATPase_N"/>
    <property type="match status" value="1"/>
</dbReference>
<dbReference type="SFLD" id="SFLDG00002">
    <property type="entry name" value="C1.7:_P-type_atpase_like"/>
    <property type="match status" value="1"/>
</dbReference>
<feature type="transmembrane region" description="Helical" evidence="11">
    <location>
        <begin position="865"/>
        <end position="888"/>
    </location>
</feature>
<dbReference type="PROSITE" id="PS00154">
    <property type="entry name" value="ATPASE_E1_E2"/>
    <property type="match status" value="1"/>
</dbReference>
<dbReference type="PRINTS" id="PR00119">
    <property type="entry name" value="CATATPASE"/>
</dbReference>
<feature type="domain" description="Cation-transporting P-type ATPase N-terminal" evidence="12">
    <location>
        <begin position="3"/>
        <end position="77"/>
    </location>
</feature>
<keyword evidence="13" id="KW-0378">Hydrolase</keyword>
<dbReference type="GO" id="GO:1990573">
    <property type="term" value="P:potassium ion import across plasma membrane"/>
    <property type="evidence" value="ECO:0007669"/>
    <property type="project" value="TreeGrafter"/>
</dbReference>
<keyword evidence="9 11" id="KW-0472">Membrane</keyword>
<feature type="transmembrane region" description="Helical" evidence="11">
    <location>
        <begin position="57"/>
        <end position="75"/>
    </location>
</feature>
<dbReference type="GO" id="GO:0005886">
    <property type="term" value="C:plasma membrane"/>
    <property type="evidence" value="ECO:0007669"/>
    <property type="project" value="UniProtKB-SubCell"/>
</dbReference>
<keyword evidence="6" id="KW-0067">ATP-binding</keyword>
<dbReference type="PANTHER" id="PTHR43294">
    <property type="entry name" value="SODIUM/POTASSIUM-TRANSPORTING ATPASE SUBUNIT ALPHA"/>
    <property type="match status" value="1"/>
</dbReference>
<dbReference type="NCBIfam" id="TIGR01494">
    <property type="entry name" value="ATPase_P-type"/>
    <property type="match status" value="3"/>
</dbReference>
<dbReference type="Gene3D" id="2.70.150.10">
    <property type="entry name" value="Calcium-transporting ATPase, cytoplasmic transduction domain A"/>
    <property type="match status" value="1"/>
</dbReference>
<dbReference type="GO" id="GO:0005524">
    <property type="term" value="F:ATP binding"/>
    <property type="evidence" value="ECO:0007669"/>
    <property type="project" value="UniProtKB-KW"/>
</dbReference>
<keyword evidence="8 11" id="KW-1133">Transmembrane helix</keyword>
<name>A0A4V1RQN1_9ACTN</name>
<dbReference type="Pfam" id="PF00122">
    <property type="entry name" value="E1-E2_ATPase"/>
    <property type="match status" value="1"/>
</dbReference>
<dbReference type="FunFam" id="3.40.50.1000:FF:000028">
    <property type="entry name" value="Calcium-transporting P-type ATPase, putative"/>
    <property type="match status" value="1"/>
</dbReference>
<dbReference type="GO" id="GO:0005391">
    <property type="term" value="F:P-type sodium:potassium-exchanging transporter activity"/>
    <property type="evidence" value="ECO:0007669"/>
    <property type="project" value="TreeGrafter"/>
</dbReference>
<comment type="similarity">
    <text evidence="2">Belongs to the cation transport ATPase (P-type) (TC 3.A.3) family. Type IIA subfamily.</text>
</comment>
<keyword evidence="14" id="KW-1185">Reference proteome</keyword>
<evidence type="ECO:0000259" key="12">
    <source>
        <dbReference type="SMART" id="SM00831"/>
    </source>
</evidence>
<evidence type="ECO:0000256" key="10">
    <source>
        <dbReference type="ARBA" id="ARBA00049360"/>
    </source>
</evidence>
<dbReference type="GO" id="GO:0030007">
    <property type="term" value="P:intracellular potassium ion homeostasis"/>
    <property type="evidence" value="ECO:0007669"/>
    <property type="project" value="TreeGrafter"/>
</dbReference>
<reference evidence="13 14" key="1">
    <citation type="submission" date="2019-01" db="EMBL/GenBank/DDBJ databases">
        <title>Novel species of Nocardioides.</title>
        <authorList>
            <person name="Liu Q."/>
            <person name="X Y.-H."/>
        </authorList>
    </citation>
    <scope>NUCLEOTIDE SEQUENCE [LARGE SCALE GENOMIC DNA]</scope>
    <source>
        <strain evidence="13 14">HLT2-9</strain>
    </source>
</reference>
<dbReference type="GO" id="GO:0016887">
    <property type="term" value="F:ATP hydrolysis activity"/>
    <property type="evidence" value="ECO:0007669"/>
    <property type="project" value="InterPro"/>
</dbReference>
<keyword evidence="5" id="KW-0547">Nucleotide-binding</keyword>
<dbReference type="PRINTS" id="PR00120">
    <property type="entry name" value="HATPASE"/>
</dbReference>
<protein>
    <submittedName>
        <fullName evidence="13">HAD family hydrolase</fullName>
    </submittedName>
</protein>
<feature type="transmembrane region" description="Helical" evidence="11">
    <location>
        <begin position="797"/>
        <end position="814"/>
    </location>
</feature>
<comment type="catalytic activity">
    <reaction evidence="10">
        <text>ATP + H2O = ADP + phosphate + H(+)</text>
        <dbReference type="Rhea" id="RHEA:13065"/>
        <dbReference type="ChEBI" id="CHEBI:15377"/>
        <dbReference type="ChEBI" id="CHEBI:15378"/>
        <dbReference type="ChEBI" id="CHEBI:30616"/>
        <dbReference type="ChEBI" id="CHEBI:43474"/>
        <dbReference type="ChEBI" id="CHEBI:456216"/>
    </reaction>
</comment>
<dbReference type="OrthoDB" id="9814270at2"/>
<comment type="caution">
    <text evidence="13">The sequence shown here is derived from an EMBL/GenBank/DDBJ whole genome shotgun (WGS) entry which is preliminary data.</text>
</comment>
<gene>
    <name evidence="13" type="ORF">EUA94_05860</name>
</gene>
<feature type="transmembrane region" description="Helical" evidence="11">
    <location>
        <begin position="765"/>
        <end position="785"/>
    </location>
</feature>
<evidence type="ECO:0000256" key="4">
    <source>
        <dbReference type="ARBA" id="ARBA00022692"/>
    </source>
</evidence>
<dbReference type="SUPFAM" id="SSF56784">
    <property type="entry name" value="HAD-like"/>
    <property type="match status" value="1"/>
</dbReference>
<dbReference type="Pfam" id="PF13246">
    <property type="entry name" value="Cation_ATPase"/>
    <property type="match status" value="1"/>
</dbReference>
<dbReference type="SFLD" id="SFLDS00003">
    <property type="entry name" value="Haloacid_Dehalogenase"/>
    <property type="match status" value="1"/>
</dbReference>
<keyword evidence="3" id="KW-1003">Cell membrane</keyword>
<organism evidence="13 14">
    <name type="scientific">Nocardioides zhouii</name>
    <dbReference type="NCBI Taxonomy" id="1168729"/>
    <lineage>
        <taxon>Bacteria</taxon>
        <taxon>Bacillati</taxon>
        <taxon>Actinomycetota</taxon>
        <taxon>Actinomycetes</taxon>
        <taxon>Propionibacteriales</taxon>
        <taxon>Nocardioidaceae</taxon>
        <taxon>Nocardioides</taxon>
    </lineage>
</organism>
<evidence type="ECO:0000256" key="6">
    <source>
        <dbReference type="ARBA" id="ARBA00022840"/>
    </source>
</evidence>
<evidence type="ECO:0000256" key="9">
    <source>
        <dbReference type="ARBA" id="ARBA00023136"/>
    </source>
</evidence>
<dbReference type="GO" id="GO:0006883">
    <property type="term" value="P:intracellular sodium ion homeostasis"/>
    <property type="evidence" value="ECO:0007669"/>
    <property type="project" value="TreeGrafter"/>
</dbReference>
<evidence type="ECO:0000256" key="11">
    <source>
        <dbReference type="SAM" id="Phobius"/>
    </source>
</evidence>
<accession>A0A4V1RQN1</accession>
<feature type="transmembrane region" description="Helical" evidence="11">
    <location>
        <begin position="692"/>
        <end position="713"/>
    </location>
</feature>
<sequence length="901" mass="94847">MVDHHTRAVGEVVASLGSDDSRGLSESVAGRRLEADGPNTLPPAHGDSLLRRVLLQFHNPLIYVLLAAAAATLLLGEYVDASVILAVVLVNALVGFVQESKALAALDSLRSMARGEARVVRDGVVRTVLSDELVAGDLVAVEPGEKVPADLRLVESTELLVDESSLTGESTSVAKNDDVLAEATRVADRHNMLYAGTLVRSGAGHGVVVATAERTELGGIHRLVSGATVLATPLTSKLTRFSSLLTVVIVGLAALAFAVGLIRGESAAPMFTAAVALAVGAIPEGLPAAVTITLAIGVKRMVRRRAVVRRLPAVETLGSTTVICTDKTGTLTTNEMTVRHIWTPEGELEVTGVGYEPAGLLVHDGVAVDVADNRALWWSLAGGSACNDASVSLDGDQWVISGDPTEAAMVVVALKTQVAEEAEKDLVRVATIPFDSRRQYMATLHRATSGGRHLALAKGAVERVTELCSGWMMADGTVEPLDRSRVEEAVGALAARGLRVLATAVAAEIDPADFTADGLDQRLVLTGLQAMLDPPRASVTSAIAACHAAGIEVKMITGDHATTASAIANELGLDHRPPHERRVLTGAELTDLPHEAYDDAVAATGVFARVSPEEKLRLVESLQSRGHVVAMTGDGVNDAPALRTADIGIAMGRGGTDVAKDAADMVLVDDDFATIEAAVEEGRGVFDNLTKFIVWTLPTNMGEGLVILVAILLGSTLPILPTQILWINMTTAVVLGLMLAFEPREPGIMRRPPRAPDRPLLTTTLVWRTALVAGLLVTGAWWIFATEQSRGAGLPEARTAAVNLFVAVQIVYLYSCRSLTGASWRLGLLSNRWIIGGVLVQVGAQAALTYLPIMNQVFGTAPIEAVAWIRILAAVAVIAVVVVADKYVALRRLSRIRDGGV</sequence>
<dbReference type="InterPro" id="IPR036412">
    <property type="entry name" value="HAD-like_sf"/>
</dbReference>
<dbReference type="SUPFAM" id="SSF81665">
    <property type="entry name" value="Calcium ATPase, transmembrane domain M"/>
    <property type="match status" value="1"/>
</dbReference>
<dbReference type="InterPro" id="IPR006068">
    <property type="entry name" value="ATPase_P-typ_cation-transptr_C"/>
</dbReference>
<dbReference type="InterPro" id="IPR018303">
    <property type="entry name" value="ATPase_P-typ_P_site"/>
</dbReference>
<dbReference type="GO" id="GO:0036376">
    <property type="term" value="P:sodium ion export across plasma membrane"/>
    <property type="evidence" value="ECO:0007669"/>
    <property type="project" value="TreeGrafter"/>
</dbReference>
<dbReference type="GO" id="GO:1902600">
    <property type="term" value="P:proton transmembrane transport"/>
    <property type="evidence" value="ECO:0007669"/>
    <property type="project" value="TreeGrafter"/>
</dbReference>
<dbReference type="InterPro" id="IPR050510">
    <property type="entry name" value="Cation_transp_ATPase_P-type"/>
</dbReference>
<dbReference type="InterPro" id="IPR001757">
    <property type="entry name" value="P_typ_ATPase"/>
</dbReference>
<keyword evidence="4 11" id="KW-0812">Transmembrane</keyword>
<dbReference type="SUPFAM" id="SSF81653">
    <property type="entry name" value="Calcium ATPase, transduction domain A"/>
    <property type="match status" value="1"/>
</dbReference>
<dbReference type="InterPro" id="IPR023214">
    <property type="entry name" value="HAD_sf"/>
</dbReference>
<dbReference type="InterPro" id="IPR044492">
    <property type="entry name" value="P_typ_ATPase_HD_dom"/>
</dbReference>
<dbReference type="InterPro" id="IPR023298">
    <property type="entry name" value="ATPase_P-typ_TM_dom_sf"/>
</dbReference>
<proteinExistence type="inferred from homology"/>
<dbReference type="InterPro" id="IPR008250">
    <property type="entry name" value="ATPase_P-typ_transduc_dom_A_sf"/>
</dbReference>
<dbReference type="Proteomes" id="UP000291101">
    <property type="component" value="Unassembled WGS sequence"/>
</dbReference>
<evidence type="ECO:0000256" key="7">
    <source>
        <dbReference type="ARBA" id="ARBA00022967"/>
    </source>
</evidence>
<dbReference type="SUPFAM" id="SSF81660">
    <property type="entry name" value="Metal cation-transporting ATPase, ATP-binding domain N"/>
    <property type="match status" value="1"/>
</dbReference>
<dbReference type="Pfam" id="PF00690">
    <property type="entry name" value="Cation_ATPase_N"/>
    <property type="match status" value="1"/>
</dbReference>
<feature type="transmembrane region" description="Helical" evidence="11">
    <location>
        <begin position="270"/>
        <end position="296"/>
    </location>
</feature>
<dbReference type="InterPro" id="IPR004014">
    <property type="entry name" value="ATPase_P-typ_cation-transptr_N"/>
</dbReference>
<keyword evidence="7" id="KW-1278">Translocase</keyword>
<dbReference type="Gene3D" id="3.40.50.1000">
    <property type="entry name" value="HAD superfamily/HAD-like"/>
    <property type="match status" value="1"/>
</dbReference>
<evidence type="ECO:0000313" key="13">
    <source>
        <dbReference type="EMBL" id="RYC13437.1"/>
    </source>
</evidence>
<dbReference type="InterPro" id="IPR059000">
    <property type="entry name" value="ATPase_P-type_domA"/>
</dbReference>
<feature type="transmembrane region" description="Helical" evidence="11">
    <location>
        <begin position="834"/>
        <end position="853"/>
    </location>
</feature>
<evidence type="ECO:0000256" key="5">
    <source>
        <dbReference type="ARBA" id="ARBA00022741"/>
    </source>
</evidence>
<feature type="transmembrane region" description="Helical" evidence="11">
    <location>
        <begin position="81"/>
        <end position="97"/>
    </location>
</feature>
<evidence type="ECO:0000256" key="2">
    <source>
        <dbReference type="ARBA" id="ARBA00005675"/>
    </source>
</evidence>
<dbReference type="EMBL" id="SDWV01000004">
    <property type="protein sequence ID" value="RYC13437.1"/>
    <property type="molecule type" value="Genomic_DNA"/>
</dbReference>
<comment type="subcellular location">
    <subcellularLocation>
        <location evidence="1">Cell membrane</location>
        <topology evidence="1">Multi-pass membrane protein</topology>
    </subcellularLocation>
</comment>
<dbReference type="Gene3D" id="1.20.1110.10">
    <property type="entry name" value="Calcium-transporting ATPase, transmembrane domain"/>
    <property type="match status" value="1"/>
</dbReference>
<dbReference type="PANTHER" id="PTHR43294:SF21">
    <property type="entry name" value="CATION TRANSPORTING ATPASE"/>
    <property type="match status" value="1"/>
</dbReference>
<dbReference type="AlphaFoldDB" id="A0A4V1RQN1"/>
<dbReference type="Pfam" id="PF00689">
    <property type="entry name" value="Cation_ATPase_C"/>
    <property type="match status" value="1"/>
</dbReference>
<dbReference type="Gene3D" id="3.40.1110.10">
    <property type="entry name" value="Calcium-transporting ATPase, cytoplasmic domain N"/>
    <property type="match status" value="1"/>
</dbReference>
<dbReference type="SFLD" id="SFLDF00027">
    <property type="entry name" value="p-type_atpase"/>
    <property type="match status" value="1"/>
</dbReference>
<dbReference type="InterPro" id="IPR023299">
    <property type="entry name" value="ATPase_P-typ_cyto_dom_N"/>
</dbReference>
<feature type="transmembrane region" description="Helical" evidence="11">
    <location>
        <begin position="725"/>
        <end position="744"/>
    </location>
</feature>
<evidence type="ECO:0000256" key="8">
    <source>
        <dbReference type="ARBA" id="ARBA00022989"/>
    </source>
</evidence>
<evidence type="ECO:0000313" key="14">
    <source>
        <dbReference type="Proteomes" id="UP000291101"/>
    </source>
</evidence>
<evidence type="ECO:0000256" key="1">
    <source>
        <dbReference type="ARBA" id="ARBA00004651"/>
    </source>
</evidence>
<evidence type="ECO:0000256" key="3">
    <source>
        <dbReference type="ARBA" id="ARBA00022475"/>
    </source>
</evidence>
<feature type="transmembrane region" description="Helical" evidence="11">
    <location>
        <begin position="244"/>
        <end position="264"/>
    </location>
</feature>